<dbReference type="PANTHER" id="PTHR22974">
    <property type="entry name" value="MIXED LINEAGE PROTEIN KINASE"/>
    <property type="match status" value="1"/>
</dbReference>
<evidence type="ECO:0000256" key="1">
    <source>
        <dbReference type="ARBA" id="ARBA00022527"/>
    </source>
</evidence>
<accession>A0A553PA09</accession>
<dbReference type="GO" id="GO:0033316">
    <property type="term" value="P:meiotic spindle assembly checkpoint signaling"/>
    <property type="evidence" value="ECO:0007669"/>
    <property type="project" value="TreeGrafter"/>
</dbReference>
<evidence type="ECO:0000256" key="3">
    <source>
        <dbReference type="ARBA" id="ARBA00022741"/>
    </source>
</evidence>
<dbReference type="GO" id="GO:0004712">
    <property type="term" value="F:protein serine/threonine/tyrosine kinase activity"/>
    <property type="evidence" value="ECO:0007669"/>
    <property type="project" value="TreeGrafter"/>
</dbReference>
<evidence type="ECO:0000256" key="6">
    <source>
        <dbReference type="SAM" id="MobiDB-lite"/>
    </source>
</evidence>
<dbReference type="GO" id="GO:0004674">
    <property type="term" value="F:protein serine/threonine kinase activity"/>
    <property type="evidence" value="ECO:0007669"/>
    <property type="project" value="UniProtKB-KW"/>
</dbReference>
<dbReference type="InterPro" id="IPR011009">
    <property type="entry name" value="Kinase-like_dom_sf"/>
</dbReference>
<keyword evidence="5" id="KW-0067">ATP-binding</keyword>
<evidence type="ECO:0000313" key="9">
    <source>
        <dbReference type="Proteomes" id="UP000318571"/>
    </source>
</evidence>
<dbReference type="EMBL" id="VCGU01000005">
    <property type="protein sequence ID" value="TRY74513.1"/>
    <property type="molecule type" value="Genomic_DNA"/>
</dbReference>
<dbReference type="PANTHER" id="PTHR22974:SF21">
    <property type="entry name" value="DUAL SPECIFICITY PROTEIN KINASE TTK"/>
    <property type="match status" value="1"/>
</dbReference>
<keyword evidence="1" id="KW-0723">Serine/threonine-protein kinase</keyword>
<dbReference type="GO" id="GO:0098813">
    <property type="term" value="P:nuclear chromosome segregation"/>
    <property type="evidence" value="ECO:0007669"/>
    <property type="project" value="UniProtKB-ARBA"/>
</dbReference>
<sequence length="532" mass="59366">MASSSTTTGAFLEVPVSSTVTTTTTLEDNTQSGSFDLRAMMASTRKHERKMGKIRTAYLPQRLAFSEQNHSGGGGTHPERVTPMPQRYFGTTPSATSSQKPVPHRPHRPMPLPPFQPTPTNPGGRSVLGGSELADQPLRSLAFTPKERFHSSTSRLAQVPEVTTPSSQSSFSQDPHNPDSLIMKWILIKGKKYALLTVLGKGGSSQVYEVFDEERNLKAIKIVDLSEADEAQARGYLNEINMLEKLQGHHRIVRMFDYEYRPHEGKLFIVMERGETDLSTLIKRISANHEITELKIKFYWNEMLEAVQVIHEAGIIHSDLKPANFILVAGTLKLIDFGIASSVQSDKTSVVKESQMGTFNFMSPEAIQSGPVDDNDGDDEDQQCIKISRKSDVWSLGCILYNLTYKKMPFGHFRRPLDKFRAITDPEYKIPFPSDGHDPLLVDVIKRCLMRDPRERASVAELLNHSFLKSKNLGTNNNAKTTNTNVEQLLSKLGTVLTPNSKQVLSQAMRKISTSETSLNALRHLDLTADET</sequence>
<evidence type="ECO:0000256" key="2">
    <source>
        <dbReference type="ARBA" id="ARBA00022679"/>
    </source>
</evidence>
<dbReference type="InterPro" id="IPR008271">
    <property type="entry name" value="Ser/Thr_kinase_AS"/>
</dbReference>
<dbReference type="InterPro" id="IPR000719">
    <property type="entry name" value="Prot_kinase_dom"/>
</dbReference>
<evidence type="ECO:0000313" key="8">
    <source>
        <dbReference type="EMBL" id="TRY74513.1"/>
    </source>
</evidence>
<feature type="domain" description="Protein kinase" evidence="7">
    <location>
        <begin position="193"/>
        <end position="468"/>
    </location>
</feature>
<dbReference type="Pfam" id="PF00069">
    <property type="entry name" value="Pkinase"/>
    <property type="match status" value="1"/>
</dbReference>
<dbReference type="Proteomes" id="UP000318571">
    <property type="component" value="Chromosome 2"/>
</dbReference>
<dbReference type="OMA" id="MASTRKH"/>
<keyword evidence="4" id="KW-0418">Kinase</keyword>
<dbReference type="FunFam" id="3.30.200.20:FF:000131">
    <property type="entry name" value="Dual specificity protein kinase TTK"/>
    <property type="match status" value="1"/>
</dbReference>
<keyword evidence="2" id="KW-0808">Transferase</keyword>
<evidence type="ECO:0000256" key="4">
    <source>
        <dbReference type="ARBA" id="ARBA00022777"/>
    </source>
</evidence>
<dbReference type="InterPro" id="IPR027084">
    <property type="entry name" value="Mps1_cat"/>
</dbReference>
<evidence type="ECO:0000259" key="7">
    <source>
        <dbReference type="PROSITE" id="PS50011"/>
    </source>
</evidence>
<feature type="region of interest" description="Disordered" evidence="6">
    <location>
        <begin position="66"/>
        <end position="131"/>
    </location>
</feature>
<comment type="caution">
    <text evidence="8">The sequence shown here is derived from an EMBL/GenBank/DDBJ whole genome shotgun (WGS) entry which is preliminary data.</text>
</comment>
<dbReference type="PROSITE" id="PS50011">
    <property type="entry name" value="PROTEIN_KINASE_DOM"/>
    <property type="match status" value="1"/>
</dbReference>
<reference evidence="8 9" key="1">
    <citation type="journal article" date="2018" name="Nat. Ecol. Evol.">
        <title>Genomic signatures of mitonuclear coevolution across populations of Tigriopus californicus.</title>
        <authorList>
            <person name="Barreto F.S."/>
            <person name="Watson E.T."/>
            <person name="Lima T.G."/>
            <person name="Willett C.S."/>
            <person name="Edmands S."/>
            <person name="Li W."/>
            <person name="Burton R.S."/>
        </authorList>
    </citation>
    <scope>NUCLEOTIDE SEQUENCE [LARGE SCALE GENOMIC DNA]</scope>
    <source>
        <strain evidence="8 9">San Diego</strain>
    </source>
</reference>
<dbReference type="GO" id="GO:0005634">
    <property type="term" value="C:nucleus"/>
    <property type="evidence" value="ECO:0007669"/>
    <property type="project" value="TreeGrafter"/>
</dbReference>
<keyword evidence="9" id="KW-1185">Reference proteome</keyword>
<dbReference type="PROSITE" id="PS00108">
    <property type="entry name" value="PROTEIN_KINASE_ST"/>
    <property type="match status" value="1"/>
</dbReference>
<dbReference type="GO" id="GO:0034501">
    <property type="term" value="P:protein localization to kinetochore"/>
    <property type="evidence" value="ECO:0007669"/>
    <property type="project" value="TreeGrafter"/>
</dbReference>
<dbReference type="GO" id="GO:0000776">
    <property type="term" value="C:kinetochore"/>
    <property type="evidence" value="ECO:0007669"/>
    <property type="project" value="TreeGrafter"/>
</dbReference>
<dbReference type="OrthoDB" id="20524at2759"/>
<protein>
    <recommendedName>
        <fullName evidence="7">Protein kinase domain-containing protein</fullName>
    </recommendedName>
</protein>
<feature type="compositionally biased region" description="Polar residues" evidence="6">
    <location>
        <begin position="89"/>
        <end position="100"/>
    </location>
</feature>
<feature type="compositionally biased region" description="Polar residues" evidence="6">
    <location>
        <begin position="151"/>
        <end position="175"/>
    </location>
</feature>
<dbReference type="GO" id="GO:0005524">
    <property type="term" value="F:ATP binding"/>
    <property type="evidence" value="ECO:0007669"/>
    <property type="project" value="UniProtKB-KW"/>
</dbReference>
<feature type="compositionally biased region" description="Pro residues" evidence="6">
    <location>
        <begin position="109"/>
        <end position="120"/>
    </location>
</feature>
<dbReference type="SUPFAM" id="SSF56112">
    <property type="entry name" value="Protein kinase-like (PK-like)"/>
    <property type="match status" value="1"/>
</dbReference>
<proteinExistence type="predicted"/>
<dbReference type="STRING" id="6832.A0A553PA09"/>
<evidence type="ECO:0000256" key="5">
    <source>
        <dbReference type="ARBA" id="ARBA00022840"/>
    </source>
</evidence>
<dbReference type="Gene3D" id="3.30.200.20">
    <property type="entry name" value="Phosphorylase Kinase, domain 1"/>
    <property type="match status" value="1"/>
</dbReference>
<name>A0A553PA09_TIGCA</name>
<gene>
    <name evidence="8" type="ORF">TCAL_00754</name>
</gene>
<dbReference type="AlphaFoldDB" id="A0A553PA09"/>
<dbReference type="Gene3D" id="1.10.510.10">
    <property type="entry name" value="Transferase(Phosphotransferase) domain 1"/>
    <property type="match status" value="1"/>
</dbReference>
<keyword evidence="3" id="KW-0547">Nucleotide-binding</keyword>
<dbReference type="GO" id="GO:0007094">
    <property type="term" value="P:mitotic spindle assembly checkpoint signaling"/>
    <property type="evidence" value="ECO:0007669"/>
    <property type="project" value="TreeGrafter"/>
</dbReference>
<dbReference type="SMART" id="SM00220">
    <property type="entry name" value="S_TKc"/>
    <property type="match status" value="1"/>
</dbReference>
<feature type="region of interest" description="Disordered" evidence="6">
    <location>
        <begin position="145"/>
        <end position="175"/>
    </location>
</feature>
<organism evidence="8 9">
    <name type="scientific">Tigriopus californicus</name>
    <name type="common">Marine copepod</name>
    <dbReference type="NCBI Taxonomy" id="6832"/>
    <lineage>
        <taxon>Eukaryota</taxon>
        <taxon>Metazoa</taxon>
        <taxon>Ecdysozoa</taxon>
        <taxon>Arthropoda</taxon>
        <taxon>Crustacea</taxon>
        <taxon>Multicrustacea</taxon>
        <taxon>Hexanauplia</taxon>
        <taxon>Copepoda</taxon>
        <taxon>Harpacticoida</taxon>
        <taxon>Harpacticidae</taxon>
        <taxon>Tigriopus</taxon>
    </lineage>
</organism>
<dbReference type="FunFam" id="1.10.510.10:FF:000224">
    <property type="entry name" value="serine/threonine-protein kinase mph1 isoform X1"/>
    <property type="match status" value="1"/>
</dbReference>
<dbReference type="CDD" id="cd14131">
    <property type="entry name" value="PKc_Mps1"/>
    <property type="match status" value="1"/>
</dbReference>